<dbReference type="EMBL" id="JAKKPZ010000400">
    <property type="protein sequence ID" value="KAI1695475.1"/>
    <property type="molecule type" value="Genomic_DNA"/>
</dbReference>
<dbReference type="Pfam" id="PF10318">
    <property type="entry name" value="7TM_GPCR_Srh"/>
    <property type="match status" value="1"/>
</dbReference>
<feature type="transmembrane region" description="Helical" evidence="1">
    <location>
        <begin position="52"/>
        <end position="81"/>
    </location>
</feature>
<sequence>MNDPRIELPSDQFMWAMEVTAHVSLLVLIATYCLLLWACLTKSPAAMSGYKWWLVINGTTAVLFEVFVTLTMPVILVPYPMIYLDGYATKNFIFNELANELYADLFFFIIAFVAYVIMMVFLFRYAQTRSNMVYKIVFSGRKISAVISIVALAIIAASVYLPCRLFFTPREELLSILNDTVPTVYIRIRDRNVVGTSVSSYEKSKQVIF</sequence>
<keyword evidence="3" id="KW-1185">Reference proteome</keyword>
<reference evidence="2" key="1">
    <citation type="submission" date="2022-01" db="EMBL/GenBank/DDBJ databases">
        <title>Genome Sequence Resource for Two Populations of Ditylenchus destructor, the Migratory Endoparasitic Phytonematode.</title>
        <authorList>
            <person name="Zhang H."/>
            <person name="Lin R."/>
            <person name="Xie B."/>
        </authorList>
    </citation>
    <scope>NUCLEOTIDE SEQUENCE</scope>
    <source>
        <strain evidence="2">BazhouSP</strain>
    </source>
</reference>
<gene>
    <name evidence="2" type="ORF">DdX_19561</name>
</gene>
<keyword evidence="1" id="KW-0472">Membrane</keyword>
<protein>
    <submittedName>
        <fullName evidence="2">Serpentine type 7TM GPCR chemoreceptor srh domain-containing protein</fullName>
    </submittedName>
</protein>
<evidence type="ECO:0000313" key="3">
    <source>
        <dbReference type="Proteomes" id="UP001201812"/>
    </source>
</evidence>
<feature type="transmembrane region" description="Helical" evidence="1">
    <location>
        <begin position="20"/>
        <end position="40"/>
    </location>
</feature>
<proteinExistence type="predicted"/>
<evidence type="ECO:0000256" key="1">
    <source>
        <dbReference type="SAM" id="Phobius"/>
    </source>
</evidence>
<dbReference type="Proteomes" id="UP001201812">
    <property type="component" value="Unassembled WGS sequence"/>
</dbReference>
<evidence type="ECO:0000313" key="2">
    <source>
        <dbReference type="EMBL" id="KAI1695475.1"/>
    </source>
</evidence>
<dbReference type="AlphaFoldDB" id="A0AAD4QU53"/>
<keyword evidence="1" id="KW-1133">Transmembrane helix</keyword>
<dbReference type="InterPro" id="IPR019422">
    <property type="entry name" value="7TM_GPCR_serpentine_rcpt_Srh"/>
</dbReference>
<comment type="caution">
    <text evidence="2">The sequence shown here is derived from an EMBL/GenBank/DDBJ whole genome shotgun (WGS) entry which is preliminary data.</text>
</comment>
<keyword evidence="1" id="KW-0812">Transmembrane</keyword>
<accession>A0AAD4QU53</accession>
<organism evidence="2 3">
    <name type="scientific">Ditylenchus destructor</name>
    <dbReference type="NCBI Taxonomy" id="166010"/>
    <lineage>
        <taxon>Eukaryota</taxon>
        <taxon>Metazoa</taxon>
        <taxon>Ecdysozoa</taxon>
        <taxon>Nematoda</taxon>
        <taxon>Chromadorea</taxon>
        <taxon>Rhabditida</taxon>
        <taxon>Tylenchina</taxon>
        <taxon>Tylenchomorpha</taxon>
        <taxon>Sphaerularioidea</taxon>
        <taxon>Anguinidae</taxon>
        <taxon>Anguininae</taxon>
        <taxon>Ditylenchus</taxon>
    </lineage>
</organism>
<feature type="transmembrane region" description="Helical" evidence="1">
    <location>
        <begin position="101"/>
        <end position="123"/>
    </location>
</feature>
<name>A0AAD4QU53_9BILA</name>
<feature type="transmembrane region" description="Helical" evidence="1">
    <location>
        <begin position="143"/>
        <end position="161"/>
    </location>
</feature>